<gene>
    <name evidence="1" type="ORF">NCTC11063_01664</name>
</gene>
<organism evidence="1 2">
    <name type="scientific">Streptococcus milleri</name>
    <dbReference type="NCBI Taxonomy" id="33040"/>
    <lineage>
        <taxon>Bacteria</taxon>
        <taxon>Bacillati</taxon>
        <taxon>Bacillota</taxon>
        <taxon>Bacilli</taxon>
        <taxon>Lactobacillales</taxon>
        <taxon>Streptococcaceae</taxon>
        <taxon>Streptococcus</taxon>
    </lineage>
</organism>
<keyword evidence="2" id="KW-1185">Reference proteome</keyword>
<dbReference type="GO" id="GO:0016740">
    <property type="term" value="F:transferase activity"/>
    <property type="evidence" value="ECO:0007669"/>
    <property type="project" value="UniProtKB-KW"/>
</dbReference>
<proteinExistence type="predicted"/>
<sequence>MQKLLLKQCLYHLPNENLSAVFTTEQFKSVEDILDVDLLITTNDGLETTLPTIQVQPILDYEDVLNITSFVKDQTLSTKGVRFSQELEHLLASYIKDSTRTQELKNKIQKLVNEELLSTSTEE</sequence>
<dbReference type="EMBL" id="UHFT01000001">
    <property type="protein sequence ID" value="SUN80936.1"/>
    <property type="molecule type" value="Genomic_DNA"/>
</dbReference>
<evidence type="ECO:0000313" key="1">
    <source>
        <dbReference type="EMBL" id="SUN80936.1"/>
    </source>
</evidence>
<dbReference type="Proteomes" id="UP000255236">
    <property type="component" value="Unassembled WGS sequence"/>
</dbReference>
<dbReference type="EC" id="2.7.1.-" evidence="1"/>
<name>A0A380L463_9STRE</name>
<accession>A0A380L463</accession>
<keyword evidence="1" id="KW-0808">Transferase</keyword>
<dbReference type="AlphaFoldDB" id="A0A380L463"/>
<evidence type="ECO:0000313" key="2">
    <source>
        <dbReference type="Proteomes" id="UP000255236"/>
    </source>
</evidence>
<protein>
    <submittedName>
        <fullName evidence="1">Phosphotransferase</fullName>
        <ecNumber evidence="1">2.7.1.-</ecNumber>
    </submittedName>
</protein>
<comment type="caution">
    <text evidence="1">The sequence shown here is derived from an EMBL/GenBank/DDBJ whole genome shotgun (WGS) entry which is preliminary data.</text>
</comment>
<reference evidence="1" key="1">
    <citation type="submission" date="2018-06" db="EMBL/GenBank/DDBJ databases">
        <authorList>
            <consortium name="Pathogen Informatics"/>
            <person name="Doyle S."/>
        </authorList>
    </citation>
    <scope>NUCLEOTIDE SEQUENCE [LARGE SCALE GENOMIC DNA]</scope>
    <source>
        <strain evidence="1">NCTC11063</strain>
    </source>
</reference>